<accession>A0ABM4AWE5</accession>
<feature type="region of interest" description="Disordered" evidence="1">
    <location>
        <begin position="293"/>
        <end position="327"/>
    </location>
</feature>
<evidence type="ECO:0000256" key="1">
    <source>
        <dbReference type="SAM" id="MobiDB-lite"/>
    </source>
</evidence>
<feature type="region of interest" description="Disordered" evidence="1">
    <location>
        <begin position="1466"/>
        <end position="1512"/>
    </location>
</feature>
<name>A0ABM4AWE5_VANTA</name>
<protein>
    <submittedName>
        <fullName evidence="3">Uncharacterized protein LOC113391885</fullName>
    </submittedName>
</protein>
<feature type="compositionally biased region" description="Basic and acidic residues" evidence="1">
    <location>
        <begin position="1466"/>
        <end position="1476"/>
    </location>
</feature>
<evidence type="ECO:0000313" key="3">
    <source>
        <dbReference type="RefSeq" id="XP_064075623.1"/>
    </source>
</evidence>
<feature type="compositionally biased region" description="Basic and acidic residues" evidence="1">
    <location>
        <begin position="301"/>
        <end position="322"/>
    </location>
</feature>
<keyword evidence="2" id="KW-1185">Reference proteome</keyword>
<dbReference type="RefSeq" id="XP_064075623.1">
    <property type="nucleotide sequence ID" value="XM_064219553.1"/>
</dbReference>
<feature type="compositionally biased region" description="Polar residues" evidence="1">
    <location>
        <begin position="1490"/>
        <end position="1508"/>
    </location>
</feature>
<reference evidence="3" key="1">
    <citation type="submission" date="2025-08" db="UniProtKB">
        <authorList>
            <consortium name="RefSeq"/>
        </authorList>
    </citation>
    <scope>IDENTIFICATION</scope>
    <source>
        <tissue evidence="3">Whole body</tissue>
    </source>
</reference>
<evidence type="ECO:0000313" key="2">
    <source>
        <dbReference type="Proteomes" id="UP001652626"/>
    </source>
</evidence>
<organism evidence="2 3">
    <name type="scientific">Vanessa tameamea</name>
    <name type="common">Kamehameha butterfly</name>
    <dbReference type="NCBI Taxonomy" id="334116"/>
    <lineage>
        <taxon>Eukaryota</taxon>
        <taxon>Metazoa</taxon>
        <taxon>Ecdysozoa</taxon>
        <taxon>Arthropoda</taxon>
        <taxon>Hexapoda</taxon>
        <taxon>Insecta</taxon>
        <taxon>Pterygota</taxon>
        <taxon>Neoptera</taxon>
        <taxon>Endopterygota</taxon>
        <taxon>Lepidoptera</taxon>
        <taxon>Glossata</taxon>
        <taxon>Ditrysia</taxon>
        <taxon>Papilionoidea</taxon>
        <taxon>Nymphalidae</taxon>
        <taxon>Nymphalinae</taxon>
        <taxon>Vanessa</taxon>
    </lineage>
</organism>
<sequence length="1648" mass="190835">MEGEGMVAVVRGLRGSGLAVTLLDSGRQFTLLPENNSMQSGQWPISGHTHPAQATNIRQTTASQCVNNVARRESSVQATDGRYTSTYKLMHCHSTPTSPPEQVTEFPPQRADTTYPGHGNFIVGGQGSGENYCYPIKSNEFRGAMCWPDRGSVCSPRPSLQPDSFATSLRKYPNICQDRSSEIVERLINFTQTKSSNRENRYAPPSCNPDTNMSNQTFCVNAKSRITSGERSKRGYLPEVTIRPTRFEESREVFKQDPYDERAKETWRKPTYCKTNDVRYLRDVSRNVRDGIRSLSAQANDRPERLNPRERSNSSNEHRRGEQQWSTETVNMEIQAAVQMITREIMTTPRIAPSQRTVAVPPTPTLSETKQSLDERNEDTANVFEEQLLNPRAQFMETKLKLVDTNVQTLSDNVEFSFHKKHKRRDRIRSRSEEKLQIIELMKYRNAGVSKQNALKSRSYRKFHSKSKPSEIFVEFIKNFENQIFHVGIPVKRECAVDEYRQSFAKIFYSSPTDSKIYYEDDLNKILKAWMKLVPLKFKDKFDIEKEKKYIQHDLFNYLKRIATVPPEQIRKEKLKADILDRLKLIHLDVKRNKAATLNSLAEILIHKVTCVGRRRWDIDGNRKGRDVNHSLLKSVQTPTEKDVEAFVSKYTTLFLQRFGLKLQKSLIKEIQDELLDIFITSTEAITNGNIEFVKTDIAQFLHKYGLSEQKSYNFANILIKYFKETFTNGTIHHKVRSETLIVSPNVCSKRSVATVPDLTITNSPNDDIDTNLKHFTNKICQHINEWVSDLETPQTQDKESRQALINELAEEIVERRKYLELNPYHKVSDEAELELFKYQVFKWIKKLTVQDSLEAVEHVPDLIKRIKNIPVPMISRLQDDYIFSKQLNDTKIIPDKSVELNIVPPKNIVSIATTCNIDQNALRCDNVLWDSKSNQNYEDFSKIKSKIGSTYAPYYKKQGNAQIINIALNNTEQKTNKNNEVKSKPQCSHNLKNTTCERSCPNQNKVLSSTLDIKNNDQLEAEYDQFIKDWVQEIPMAATNQKEEVILEKARLGIYNGLWKVISKLNCDPSTYYNQFLYEDLLDDAIDDLLDCLPQSSDLKSKRHLLKVKLIEKTISTNNQIKENEEASYKNKLIQNVVTNLRKRGITDHRDGNPTELHEHMQITKLVESYLLLTKFKNEDKVISTVYRKKLINEVKDFVNDLVKNHAKELKDIDLDSYENDIMNLLNKVPLPSEKTITQEADDVLLGIEIEQWYGDLPIVSNNDYTEQYQRRKQRDNLAKKIKEIENNNDMDSSEIELRNEVSRFLEKAPLEEGESLNINFMVDELLNRLKNKTKYDKNQSPCCSSFTKLPKSPRVVIKEPPSYRLFEEERPSSSSFKETSNEQWHTLQKTVPDVGTQTENKTMHTLPPYIDSSYIPPTIQENRKLQLSNETHIEAMDGNVPASTSKSYQESHNVIPHEIQAIRQDDRSYGKDPNADPGVNEDNHENMYKNNYPTTSRSLNGTSPYRQRNGYISYPRDISTEEMKNQTTNDEKDQFLLKSSKVSQTDYKTKNVATEPDTVDSKMMKSLFRHAKNSNTAQVPNDRRVPNLEKDAQRFTYNSNEEDKIPCNCIERYLKHRQKMQNYPCEDFDRLPSCLPIFYPYPYFML</sequence>
<proteinExistence type="predicted"/>
<dbReference type="GeneID" id="113391885"/>
<gene>
    <name evidence="3" type="primary">LOC113391885</name>
</gene>
<dbReference type="Proteomes" id="UP001652626">
    <property type="component" value="Chromosome 28"/>
</dbReference>
<feature type="region of interest" description="Disordered" evidence="1">
    <location>
        <begin position="355"/>
        <end position="375"/>
    </location>
</feature>